<dbReference type="Pfam" id="PF00254">
    <property type="entry name" value="FKBP_C"/>
    <property type="match status" value="1"/>
</dbReference>
<evidence type="ECO:0000256" key="3">
    <source>
        <dbReference type="ARBA" id="ARBA00023110"/>
    </source>
</evidence>
<dbReference type="InterPro" id="IPR046357">
    <property type="entry name" value="PPIase_dom_sf"/>
</dbReference>
<evidence type="ECO:0000313" key="8">
    <source>
        <dbReference type="EMBL" id="SVC70345.1"/>
    </source>
</evidence>
<evidence type="ECO:0000259" key="7">
    <source>
        <dbReference type="PROSITE" id="PS50059"/>
    </source>
</evidence>
<keyword evidence="6" id="KW-1133">Transmembrane helix</keyword>
<feature type="domain" description="PPIase FKBP-type" evidence="7">
    <location>
        <begin position="223"/>
        <end position="305"/>
    </location>
</feature>
<keyword evidence="3" id="KW-0697">Rotamase</keyword>
<dbReference type="Gene3D" id="3.10.50.40">
    <property type="match status" value="1"/>
</dbReference>
<evidence type="ECO:0000256" key="4">
    <source>
        <dbReference type="ARBA" id="ARBA00023235"/>
    </source>
</evidence>
<feature type="compositionally biased region" description="Low complexity" evidence="5">
    <location>
        <begin position="178"/>
        <end position="196"/>
    </location>
</feature>
<organism evidence="8">
    <name type="scientific">marine metagenome</name>
    <dbReference type="NCBI Taxonomy" id="408172"/>
    <lineage>
        <taxon>unclassified sequences</taxon>
        <taxon>metagenomes</taxon>
        <taxon>ecological metagenomes</taxon>
    </lineage>
</organism>
<sequence length="305" mass="32002">MAEEDKHEDKSDTTTEGESPGYISLQQARTLAMRTAAEEPGNYGQGLANSGMVYDVAEQKEGEDYYEITLSFHPEGNFAGTPGREQFSIAKDGGIARRQLLVLPILRRSFPAVPVAIVLVAMVAVAAVAAMGIGLTTGFGREDTAVANFSVLTNTPFLIATEPPSSATPIPTANLDATPVSTEIPTPPTSESNSTSATGTVTTPSGLEYKDLVIGTGDQARSGATAVVHYTGWLLNGTKFDSSEGLDPLEFVIGQGRVIKGWEEGVGSMKVGGKRELIIPPALAYGDRGAGRVIPPGATLKFEVE</sequence>
<gene>
    <name evidence="8" type="ORF">METZ01_LOCUS323199</name>
</gene>
<dbReference type="InterPro" id="IPR001179">
    <property type="entry name" value="PPIase_FKBP_dom"/>
</dbReference>
<dbReference type="EC" id="5.2.1.8" evidence="2"/>
<name>A0A382PCL4_9ZZZZ</name>
<evidence type="ECO:0000256" key="5">
    <source>
        <dbReference type="SAM" id="MobiDB-lite"/>
    </source>
</evidence>
<proteinExistence type="predicted"/>
<keyword evidence="4" id="KW-0413">Isomerase</keyword>
<dbReference type="AlphaFoldDB" id="A0A382PCL4"/>
<keyword evidence="6" id="KW-0472">Membrane</keyword>
<feature type="region of interest" description="Disordered" evidence="5">
    <location>
        <begin position="1"/>
        <end position="24"/>
    </location>
</feature>
<dbReference type="SUPFAM" id="SSF54534">
    <property type="entry name" value="FKBP-like"/>
    <property type="match status" value="1"/>
</dbReference>
<feature type="non-terminal residue" evidence="8">
    <location>
        <position position="305"/>
    </location>
</feature>
<evidence type="ECO:0000256" key="2">
    <source>
        <dbReference type="ARBA" id="ARBA00013194"/>
    </source>
</evidence>
<feature type="region of interest" description="Disordered" evidence="5">
    <location>
        <begin position="178"/>
        <end position="202"/>
    </location>
</feature>
<dbReference type="FunFam" id="3.10.50.40:FF:000006">
    <property type="entry name" value="Peptidyl-prolyl cis-trans isomerase"/>
    <property type="match status" value="1"/>
</dbReference>
<comment type="catalytic activity">
    <reaction evidence="1">
        <text>[protein]-peptidylproline (omega=180) = [protein]-peptidylproline (omega=0)</text>
        <dbReference type="Rhea" id="RHEA:16237"/>
        <dbReference type="Rhea" id="RHEA-COMP:10747"/>
        <dbReference type="Rhea" id="RHEA-COMP:10748"/>
        <dbReference type="ChEBI" id="CHEBI:83833"/>
        <dbReference type="ChEBI" id="CHEBI:83834"/>
        <dbReference type="EC" id="5.2.1.8"/>
    </reaction>
</comment>
<dbReference type="PANTHER" id="PTHR43811:SF19">
    <property type="entry name" value="39 KDA FK506-BINDING NUCLEAR PROTEIN"/>
    <property type="match status" value="1"/>
</dbReference>
<dbReference type="PANTHER" id="PTHR43811">
    <property type="entry name" value="FKBP-TYPE PEPTIDYL-PROLYL CIS-TRANS ISOMERASE FKPA"/>
    <property type="match status" value="1"/>
</dbReference>
<reference evidence="8" key="1">
    <citation type="submission" date="2018-05" db="EMBL/GenBank/DDBJ databases">
        <authorList>
            <person name="Lanie J.A."/>
            <person name="Ng W.-L."/>
            <person name="Kazmierczak K.M."/>
            <person name="Andrzejewski T.M."/>
            <person name="Davidsen T.M."/>
            <person name="Wayne K.J."/>
            <person name="Tettelin H."/>
            <person name="Glass J.I."/>
            <person name="Rusch D."/>
            <person name="Podicherti R."/>
            <person name="Tsui H.-C.T."/>
            <person name="Winkler M.E."/>
        </authorList>
    </citation>
    <scope>NUCLEOTIDE SEQUENCE</scope>
</reference>
<accession>A0A382PCL4</accession>
<dbReference type="PROSITE" id="PS50059">
    <property type="entry name" value="FKBP_PPIASE"/>
    <property type="match status" value="1"/>
</dbReference>
<keyword evidence="6" id="KW-0812">Transmembrane</keyword>
<protein>
    <recommendedName>
        <fullName evidence="2">peptidylprolyl isomerase</fullName>
        <ecNumber evidence="2">5.2.1.8</ecNumber>
    </recommendedName>
</protein>
<feature type="transmembrane region" description="Helical" evidence="6">
    <location>
        <begin position="112"/>
        <end position="135"/>
    </location>
</feature>
<dbReference type="EMBL" id="UINC01106002">
    <property type="protein sequence ID" value="SVC70345.1"/>
    <property type="molecule type" value="Genomic_DNA"/>
</dbReference>
<dbReference type="GO" id="GO:0003755">
    <property type="term" value="F:peptidyl-prolyl cis-trans isomerase activity"/>
    <property type="evidence" value="ECO:0007669"/>
    <property type="project" value="UniProtKB-KW"/>
</dbReference>
<evidence type="ECO:0000256" key="1">
    <source>
        <dbReference type="ARBA" id="ARBA00000971"/>
    </source>
</evidence>
<evidence type="ECO:0000256" key="6">
    <source>
        <dbReference type="SAM" id="Phobius"/>
    </source>
</evidence>
<feature type="compositionally biased region" description="Basic and acidic residues" evidence="5">
    <location>
        <begin position="1"/>
        <end position="13"/>
    </location>
</feature>